<feature type="transmembrane region" description="Helical" evidence="1">
    <location>
        <begin position="136"/>
        <end position="158"/>
    </location>
</feature>
<dbReference type="AlphaFoldDB" id="A0A1I2P163"/>
<dbReference type="PANTHER" id="PTHR36833:SF1">
    <property type="entry name" value="INTEGRAL MEMBRANE TRANSPORT PROTEIN"/>
    <property type="match status" value="1"/>
</dbReference>
<evidence type="ECO:0000313" key="3">
    <source>
        <dbReference type="Proteomes" id="UP000181942"/>
    </source>
</evidence>
<dbReference type="Pfam" id="PF06182">
    <property type="entry name" value="ABC2_membrane_6"/>
    <property type="match status" value="1"/>
</dbReference>
<keyword evidence="1" id="KW-1133">Transmembrane helix</keyword>
<feature type="transmembrane region" description="Helical" evidence="1">
    <location>
        <begin position="226"/>
        <end position="245"/>
    </location>
</feature>
<reference evidence="2 3" key="1">
    <citation type="submission" date="2016-10" db="EMBL/GenBank/DDBJ databases">
        <authorList>
            <person name="de Groot N.N."/>
        </authorList>
    </citation>
    <scope>NUCLEOTIDE SEQUENCE [LARGE SCALE GENOMIC DNA]</scope>
    <source>
        <strain evidence="2 3">OK461</strain>
    </source>
</reference>
<name>A0A1I2P163_9ACTN</name>
<feature type="transmembrane region" description="Helical" evidence="1">
    <location>
        <begin position="170"/>
        <end position="196"/>
    </location>
</feature>
<dbReference type="InterPro" id="IPR010390">
    <property type="entry name" value="ABC-2_transporter-like"/>
</dbReference>
<accession>A0A1I2P163</accession>
<evidence type="ECO:0000313" key="2">
    <source>
        <dbReference type="EMBL" id="SFG07211.1"/>
    </source>
</evidence>
<protein>
    <submittedName>
        <fullName evidence="2">ABC-2 type transport system permease protein</fullName>
    </submittedName>
</protein>
<feature type="transmembrane region" description="Helical" evidence="1">
    <location>
        <begin position="257"/>
        <end position="276"/>
    </location>
</feature>
<feature type="transmembrane region" description="Helical" evidence="1">
    <location>
        <begin position="87"/>
        <end position="106"/>
    </location>
</feature>
<organism evidence="2 3">
    <name type="scientific">Streptomyces mirabilis</name>
    <dbReference type="NCBI Taxonomy" id="68239"/>
    <lineage>
        <taxon>Bacteria</taxon>
        <taxon>Bacillati</taxon>
        <taxon>Actinomycetota</taxon>
        <taxon>Actinomycetes</taxon>
        <taxon>Kitasatosporales</taxon>
        <taxon>Streptomycetaceae</taxon>
        <taxon>Streptomyces</taxon>
    </lineage>
</organism>
<dbReference type="PANTHER" id="PTHR36833">
    <property type="entry name" value="SLR0610 PROTEIN-RELATED"/>
    <property type="match status" value="1"/>
</dbReference>
<proteinExistence type="predicted"/>
<feature type="transmembrane region" description="Helical" evidence="1">
    <location>
        <begin position="51"/>
        <end position="75"/>
    </location>
</feature>
<dbReference type="Proteomes" id="UP000181942">
    <property type="component" value="Unassembled WGS sequence"/>
</dbReference>
<keyword evidence="1" id="KW-0472">Membrane</keyword>
<evidence type="ECO:0000256" key="1">
    <source>
        <dbReference type="SAM" id="Phobius"/>
    </source>
</evidence>
<keyword evidence="1" id="KW-0812">Transmembrane</keyword>
<dbReference type="STRING" id="68239.GCA_000745715_06752"/>
<dbReference type="EMBL" id="FONR01000015">
    <property type="protein sequence ID" value="SFG07211.1"/>
    <property type="molecule type" value="Genomic_DNA"/>
</dbReference>
<gene>
    <name evidence="2" type="ORF">SAMN02787118_115158</name>
</gene>
<sequence>MTDRLNMTHRPNTTDKLNTTHRLGTSLNSLRIVWRITRLNFRAQLEYRSEFLLMIAIGAIWQVSVIVFATVLLTRFTGMGGWASEDVLLIAATRMLAHGLFVLFLGRVHGLARHIQEGVIDTYLVRPMPVHRQLQLSVFPTNAIGDLTVATGLMVGALTHSRLDWNAARISYLVVCVLGGMLLEAALFTAVACASLRFPAADYWGRWLEELLGTFGSYPLNVLPRAVGGFLTFGLPLAFVAYFPAAVLTGHGGDSGVPYWLAAASPLVGLLAYLGARLLWRWSLGHYSGVNG</sequence>